<evidence type="ECO:0000259" key="7">
    <source>
        <dbReference type="Pfam" id="PF02163"/>
    </source>
</evidence>
<dbReference type="PANTHER" id="PTHR45703">
    <property type="entry name" value="DYNEIN HEAVY CHAIN"/>
    <property type="match status" value="1"/>
</dbReference>
<dbReference type="Pfam" id="PF02163">
    <property type="entry name" value="Peptidase_M50"/>
    <property type="match status" value="1"/>
</dbReference>
<keyword evidence="10" id="KW-1185">Reference proteome</keyword>
<comment type="caution">
    <text evidence="9">The sequence shown here is derived from an EMBL/GenBank/DDBJ whole genome shotgun (WGS) entry which is preliminary data.</text>
</comment>
<evidence type="ECO:0000256" key="6">
    <source>
        <dbReference type="SAM" id="Phobius"/>
    </source>
</evidence>
<dbReference type="GO" id="GO:0016020">
    <property type="term" value="C:membrane"/>
    <property type="evidence" value="ECO:0007669"/>
    <property type="project" value="UniProtKB-SubCell"/>
</dbReference>
<keyword evidence="3 6" id="KW-1133">Transmembrane helix</keyword>
<keyword evidence="5" id="KW-0175">Coiled coil</keyword>
<organism evidence="9 10">
    <name type="scientific">Effrenium voratum</name>
    <dbReference type="NCBI Taxonomy" id="2562239"/>
    <lineage>
        <taxon>Eukaryota</taxon>
        <taxon>Sar</taxon>
        <taxon>Alveolata</taxon>
        <taxon>Dinophyceae</taxon>
        <taxon>Suessiales</taxon>
        <taxon>Symbiodiniaceae</taxon>
        <taxon>Effrenium</taxon>
    </lineage>
</organism>
<dbReference type="GO" id="GO:0051959">
    <property type="term" value="F:dynein light intermediate chain binding"/>
    <property type="evidence" value="ECO:0007669"/>
    <property type="project" value="InterPro"/>
</dbReference>
<feature type="transmembrane region" description="Helical" evidence="6">
    <location>
        <begin position="421"/>
        <end position="448"/>
    </location>
</feature>
<dbReference type="GO" id="GO:0007018">
    <property type="term" value="P:microtubule-based movement"/>
    <property type="evidence" value="ECO:0007669"/>
    <property type="project" value="InterPro"/>
</dbReference>
<keyword evidence="2 6" id="KW-0812">Transmembrane</keyword>
<dbReference type="InterPro" id="IPR026983">
    <property type="entry name" value="DHC"/>
</dbReference>
<dbReference type="GO" id="GO:0006508">
    <property type="term" value="P:proteolysis"/>
    <property type="evidence" value="ECO:0007669"/>
    <property type="project" value="InterPro"/>
</dbReference>
<protein>
    <submittedName>
        <fullName evidence="9">Uncharacterized protein</fullName>
    </submittedName>
</protein>
<evidence type="ECO:0000259" key="8">
    <source>
        <dbReference type="Pfam" id="PF08393"/>
    </source>
</evidence>
<dbReference type="EMBL" id="CAUJNA010001779">
    <property type="protein sequence ID" value="CAJ1388874.1"/>
    <property type="molecule type" value="Genomic_DNA"/>
</dbReference>
<dbReference type="GO" id="GO:0045505">
    <property type="term" value="F:dynein intermediate chain binding"/>
    <property type="evidence" value="ECO:0007669"/>
    <property type="project" value="InterPro"/>
</dbReference>
<feature type="domain" description="Dynein heavy chain linker" evidence="8">
    <location>
        <begin position="806"/>
        <end position="893"/>
    </location>
</feature>
<dbReference type="InterPro" id="IPR008915">
    <property type="entry name" value="Peptidase_M50"/>
</dbReference>
<reference evidence="9" key="1">
    <citation type="submission" date="2023-08" db="EMBL/GenBank/DDBJ databases">
        <authorList>
            <person name="Chen Y."/>
            <person name="Shah S."/>
            <person name="Dougan E. K."/>
            <person name="Thang M."/>
            <person name="Chan C."/>
        </authorList>
    </citation>
    <scope>NUCLEOTIDE SEQUENCE</scope>
</reference>
<name>A0AA36N1N9_9DINO</name>
<feature type="coiled-coil region" evidence="5">
    <location>
        <begin position="185"/>
        <end position="212"/>
    </location>
</feature>
<dbReference type="InterPro" id="IPR013602">
    <property type="entry name" value="Dynein_heavy_linker"/>
</dbReference>
<evidence type="ECO:0000313" key="9">
    <source>
        <dbReference type="EMBL" id="CAJ1388874.1"/>
    </source>
</evidence>
<dbReference type="Proteomes" id="UP001178507">
    <property type="component" value="Unassembled WGS sequence"/>
</dbReference>
<evidence type="ECO:0000256" key="3">
    <source>
        <dbReference type="ARBA" id="ARBA00022989"/>
    </source>
</evidence>
<feature type="transmembrane region" description="Helical" evidence="6">
    <location>
        <begin position="536"/>
        <end position="560"/>
    </location>
</feature>
<evidence type="ECO:0000256" key="2">
    <source>
        <dbReference type="ARBA" id="ARBA00022692"/>
    </source>
</evidence>
<accession>A0AA36N1N9</accession>
<comment type="subcellular location">
    <subcellularLocation>
        <location evidence="1">Membrane</location>
        <topology evidence="1">Multi-pass membrane protein</topology>
    </subcellularLocation>
</comment>
<evidence type="ECO:0000256" key="1">
    <source>
        <dbReference type="ARBA" id="ARBA00004141"/>
    </source>
</evidence>
<dbReference type="Gene3D" id="1.10.287.2620">
    <property type="match status" value="1"/>
</dbReference>
<proteinExistence type="predicted"/>
<feature type="transmembrane region" description="Helical" evidence="6">
    <location>
        <begin position="566"/>
        <end position="584"/>
    </location>
</feature>
<keyword evidence="4 6" id="KW-0472">Membrane</keyword>
<dbReference type="Pfam" id="PF08393">
    <property type="entry name" value="DHC_N2"/>
    <property type="match status" value="1"/>
</dbReference>
<dbReference type="AlphaFoldDB" id="A0AA36N1N9"/>
<sequence>MGCLEPIPMASSLPWSKYGVQGPLKMDALLAMCACCRLRLLGVVQRWLEDACAKLKSSLQVKSGEIVMSPKQPDELHSAIEAVKSLDPFLMKITPVLASIRQMFEVLESRFHQVPRALIKRWYECIHAVPDLRDRAEKWRNIFRKDLRGKFNMKIAEKAKVLLAQVEECRLVLEEYACKVSLNKAEFYYNKMNKLQERVAKVQEQVEKQHVHEEMMEMPLSEFPGLAATAEQIAPLLELWYLAHEWIQWKDEILFGEFAWAASSLPVKMQPTAKAAHDLHTPRLSRPGFPSHLRITMNGMGFGEQGQQSSQDCSIHICTICRAPIRISYFVGIFFVYELVNIGKQGGSNDDILWQVLRACCNEAVLLLTILCHEFGHGNMARYLGGEISHILLWVFGGICFSTRPRNDSADNTKLLRNDLLIVAAGPSTHFVQAPAWALILWLLFFIITSKGGDTGYDSPWEAVQAAINPLGGYYNPWRSTMGEWTLLAWSVVQSAIQLNVALFIFNVFFPMYPADGAKLMVTSLMFFCGVTPRKASMVLICTSVPCGLLMIAWAVWGLIKAGPSGILGSLMGWMGVMSLMEAWRIWKLRKARQLNTHPLFEVAKSWRRTERDRFGVVHRINQSDFDDDEPLTRGGCWRNLCAVFRGGDSDESPRGACCCCCNFGRRGPEEVEVVPSASPEHQAALRSQRDQFVQRMEQQRIDQSRDGRCSESKIDPNTVKQKLQTCTETMRRLEEVPFVVIGLQSSCAELGSGRVFLCFPLGGVNVTSLDGGTNGPPKEVLHSLSLELTELRVLLPAASLAVSESVIVSLRNPGLRERHWTLIGEAIDQNIQANQMKEISLSVMNERYPFVAHLSKIQAISETASREMLIEEELRRMQDQWTKLTFQFQPGNLGEDGEWLEEETSSLMAQVHHPEARWGPAWLEA</sequence>
<dbReference type="GO" id="GO:0030286">
    <property type="term" value="C:dynein complex"/>
    <property type="evidence" value="ECO:0007669"/>
    <property type="project" value="InterPro"/>
</dbReference>
<evidence type="ECO:0000256" key="5">
    <source>
        <dbReference type="SAM" id="Coils"/>
    </source>
</evidence>
<gene>
    <name evidence="9" type="ORF">EVOR1521_LOCUS14631</name>
</gene>
<feature type="domain" description="Peptidase M50" evidence="7">
    <location>
        <begin position="365"/>
        <end position="525"/>
    </location>
</feature>
<evidence type="ECO:0000256" key="4">
    <source>
        <dbReference type="ARBA" id="ARBA00023136"/>
    </source>
</evidence>
<evidence type="ECO:0000313" key="10">
    <source>
        <dbReference type="Proteomes" id="UP001178507"/>
    </source>
</evidence>
<dbReference type="PANTHER" id="PTHR45703:SF36">
    <property type="entry name" value="DYNEIN HEAVY CHAIN, CYTOPLASMIC"/>
    <property type="match status" value="1"/>
</dbReference>
<feature type="transmembrane region" description="Helical" evidence="6">
    <location>
        <begin position="487"/>
        <end position="515"/>
    </location>
</feature>